<feature type="non-terminal residue" evidence="1">
    <location>
        <position position="1"/>
    </location>
</feature>
<dbReference type="EMBL" id="BARS01048074">
    <property type="protein sequence ID" value="GAG32597.1"/>
    <property type="molecule type" value="Genomic_DNA"/>
</dbReference>
<proteinExistence type="predicted"/>
<organism evidence="1">
    <name type="scientific">marine sediment metagenome</name>
    <dbReference type="NCBI Taxonomy" id="412755"/>
    <lineage>
        <taxon>unclassified sequences</taxon>
        <taxon>metagenomes</taxon>
        <taxon>ecological metagenomes</taxon>
    </lineage>
</organism>
<reference evidence="1" key="1">
    <citation type="journal article" date="2014" name="Front. Microbiol.">
        <title>High frequency of phylogenetically diverse reductive dehalogenase-homologous genes in deep subseafloor sedimentary metagenomes.</title>
        <authorList>
            <person name="Kawai M."/>
            <person name="Futagami T."/>
            <person name="Toyoda A."/>
            <person name="Takaki Y."/>
            <person name="Nishi S."/>
            <person name="Hori S."/>
            <person name="Arai W."/>
            <person name="Tsubouchi T."/>
            <person name="Morono Y."/>
            <person name="Uchiyama I."/>
            <person name="Ito T."/>
            <person name="Fujiyama A."/>
            <person name="Inagaki F."/>
            <person name="Takami H."/>
        </authorList>
    </citation>
    <scope>NUCLEOTIDE SEQUENCE</scope>
    <source>
        <strain evidence="1">Expedition CK06-06</strain>
    </source>
</reference>
<evidence type="ECO:0000313" key="1">
    <source>
        <dbReference type="EMBL" id="GAG32597.1"/>
    </source>
</evidence>
<gene>
    <name evidence="1" type="ORF">S01H1_72123</name>
</gene>
<accession>X0XB12</accession>
<comment type="caution">
    <text evidence="1">The sequence shown here is derived from an EMBL/GenBank/DDBJ whole genome shotgun (WGS) entry which is preliminary data.</text>
</comment>
<protein>
    <submittedName>
        <fullName evidence="1">Uncharacterized protein</fullName>
    </submittedName>
</protein>
<name>X0XB12_9ZZZZ</name>
<dbReference type="AlphaFoldDB" id="X0XB12"/>
<sequence>CLRKGRWEKNGMWTINTSIADVISDREEDLPACSLVAHIPNFERFYFGEELSKDKPYHAMTMMASPDFQKTDKYDLLKNFVVSALEGNHPGCYTDYKELTGIVKTWRDKEKPLPVEAWELERHE</sequence>